<evidence type="ECO:0000256" key="6">
    <source>
        <dbReference type="ARBA" id="ARBA00023014"/>
    </source>
</evidence>
<dbReference type="SUPFAM" id="SSF56014">
    <property type="entry name" value="Nitrite and sulphite reductase 4Fe-4S domain-like"/>
    <property type="match status" value="1"/>
</dbReference>
<evidence type="ECO:0000256" key="4">
    <source>
        <dbReference type="ARBA" id="ARBA00023002"/>
    </source>
</evidence>
<feature type="domain" description="Nitrite/Sulfite reductase ferredoxin-like" evidence="7">
    <location>
        <begin position="31"/>
        <end position="97"/>
    </location>
</feature>
<evidence type="ECO:0000256" key="2">
    <source>
        <dbReference type="ARBA" id="ARBA00022617"/>
    </source>
</evidence>
<dbReference type="EC" id="1.14.13.83" evidence="8"/>
<keyword evidence="6" id="KW-0411">Iron-sulfur</keyword>
<dbReference type="GO" id="GO:0051539">
    <property type="term" value="F:4 iron, 4 sulfur cluster binding"/>
    <property type="evidence" value="ECO:0007669"/>
    <property type="project" value="UniProtKB-KW"/>
</dbReference>
<dbReference type="SUPFAM" id="SSF55124">
    <property type="entry name" value="Nitrite/Sulfite reductase N-terminal domain-like"/>
    <property type="match status" value="1"/>
</dbReference>
<reference evidence="8" key="1">
    <citation type="submission" date="2021-04" db="EMBL/GenBank/DDBJ databases">
        <title>Complete genome sequence for Sulfitobacter sp. strain JK7-1.</title>
        <authorList>
            <person name="Park S.-J."/>
        </authorList>
    </citation>
    <scope>NUCLEOTIDE SEQUENCE</scope>
    <source>
        <strain evidence="8">JK7-1</strain>
    </source>
</reference>
<dbReference type="EMBL" id="CP073581">
    <property type="protein sequence ID" value="QUJ76332.1"/>
    <property type="molecule type" value="Genomic_DNA"/>
</dbReference>
<protein>
    <submittedName>
        <fullName evidence="8">Precorrin-3B synthase</fullName>
        <ecNumber evidence="8">1.14.13.83</ecNumber>
    </submittedName>
</protein>
<evidence type="ECO:0000256" key="3">
    <source>
        <dbReference type="ARBA" id="ARBA00022723"/>
    </source>
</evidence>
<gene>
    <name evidence="8" type="primary">cobG</name>
    <name evidence="8" type="ORF">KDD17_15770</name>
</gene>
<organism evidence="8 9">
    <name type="scientific">Sulfitobacter albidus</name>
    <dbReference type="NCBI Taxonomy" id="2829501"/>
    <lineage>
        <taxon>Bacteria</taxon>
        <taxon>Pseudomonadati</taxon>
        <taxon>Pseudomonadota</taxon>
        <taxon>Alphaproteobacteria</taxon>
        <taxon>Rhodobacterales</taxon>
        <taxon>Roseobacteraceae</taxon>
        <taxon>Sulfitobacter</taxon>
    </lineage>
</organism>
<dbReference type="InterPro" id="IPR005117">
    <property type="entry name" value="NiRdtase/SiRdtase_haem-b_fer"/>
</dbReference>
<dbReference type="PANTHER" id="PTHR32439">
    <property type="entry name" value="FERREDOXIN--NITRITE REDUCTASE, CHLOROPLASTIC"/>
    <property type="match status" value="1"/>
</dbReference>
<keyword evidence="9" id="KW-1185">Reference proteome</keyword>
<keyword evidence="2" id="KW-0349">Heme</keyword>
<dbReference type="InterPro" id="IPR051329">
    <property type="entry name" value="NIR_SIR_4Fe-4S"/>
</dbReference>
<dbReference type="InterPro" id="IPR045854">
    <property type="entry name" value="NO2/SO3_Rdtase_4Fe4S_sf"/>
</dbReference>
<dbReference type="InterPro" id="IPR036136">
    <property type="entry name" value="Nit/Sulf_reduc_fer-like_dom_sf"/>
</dbReference>
<dbReference type="PANTHER" id="PTHR32439:SF9">
    <property type="entry name" value="BLR3264 PROTEIN"/>
    <property type="match status" value="1"/>
</dbReference>
<dbReference type="Pfam" id="PF03460">
    <property type="entry name" value="NIR_SIR_ferr"/>
    <property type="match status" value="1"/>
</dbReference>
<evidence type="ECO:0000259" key="7">
    <source>
        <dbReference type="Pfam" id="PF03460"/>
    </source>
</evidence>
<dbReference type="Proteomes" id="UP000683291">
    <property type="component" value="Chromosome 1"/>
</dbReference>
<keyword evidence="1" id="KW-0004">4Fe-4S</keyword>
<evidence type="ECO:0000313" key="8">
    <source>
        <dbReference type="EMBL" id="QUJ76332.1"/>
    </source>
</evidence>
<dbReference type="GO" id="GO:0046872">
    <property type="term" value="F:metal ion binding"/>
    <property type="evidence" value="ECO:0007669"/>
    <property type="project" value="UniProtKB-KW"/>
</dbReference>
<evidence type="ECO:0000256" key="1">
    <source>
        <dbReference type="ARBA" id="ARBA00022485"/>
    </source>
</evidence>
<dbReference type="KEGG" id="sual:KDD17_15770"/>
<proteinExistence type="predicted"/>
<evidence type="ECO:0000256" key="5">
    <source>
        <dbReference type="ARBA" id="ARBA00023004"/>
    </source>
</evidence>
<dbReference type="NCBIfam" id="TIGR02435">
    <property type="entry name" value="CobG"/>
    <property type="match status" value="1"/>
</dbReference>
<keyword evidence="5" id="KW-0408">Iron</keyword>
<sequence length="390" mass="40453">MGDAPQLDRLGDGGGRVSAHEVKGWCPGALRPMRSGDGLVVRVRPFGGRLRRAQADGIATLAAAHGNGLLDLSSRGNLQIRGVTDTSLPHLIEGLRAMGLIDPSEEVESRRNILVTPFWAPGDGTEGLVSALTDALSTPDAPALPGKFGFAIDTQRSPALQNASADIRLERDAQGGLILVAEGMLTGKPVTQQTAVAEAMALADWFTRAGGGARRMSALIATGTVPKGHDTPRQAGNAAPVPGPVPAGVLVGFAFGQMRVETLAGLAKHGSLRLTPWRLLLVENARDLPDIDGVLIDPADPLLRITACTGAPRCEQALQETRALGRALAPHLGAGATLHISGCTKGCAHPRPAPLTLTGQARGFALIHNGTAADTPIRTGLAPDELKDHI</sequence>
<dbReference type="GO" id="GO:0043818">
    <property type="term" value="F:precorrin-3B synthase activity"/>
    <property type="evidence" value="ECO:0007669"/>
    <property type="project" value="UniProtKB-EC"/>
</dbReference>
<dbReference type="Gene3D" id="3.30.413.10">
    <property type="entry name" value="Sulfite Reductase Hemoprotein, domain 1"/>
    <property type="match status" value="2"/>
</dbReference>
<evidence type="ECO:0000313" key="9">
    <source>
        <dbReference type="Proteomes" id="UP000683291"/>
    </source>
</evidence>
<keyword evidence="3" id="KW-0479">Metal-binding</keyword>
<keyword evidence="4 8" id="KW-0560">Oxidoreductase</keyword>
<name>A0A975JDF8_9RHOB</name>
<accession>A0A975JDF8</accession>
<dbReference type="InterPro" id="IPR012798">
    <property type="entry name" value="Cbl_synth_CobG-like"/>
</dbReference>
<dbReference type="Gene3D" id="3.90.480.10">
    <property type="entry name" value="Sulfite Reductase Hemoprotein,Domain 2"/>
    <property type="match status" value="1"/>
</dbReference>
<dbReference type="AlphaFoldDB" id="A0A975JDF8"/>